<proteinExistence type="predicted"/>
<comment type="caution">
    <text evidence="1">The sequence shown here is derived from an EMBL/GenBank/DDBJ whole genome shotgun (WGS) entry which is preliminary data.</text>
</comment>
<dbReference type="RefSeq" id="WP_161096143.1">
    <property type="nucleotide sequence ID" value="NZ_WWCW01000015.1"/>
</dbReference>
<organism evidence="1 2">
    <name type="scientific">Duganella vulcania</name>
    <dbReference type="NCBI Taxonomy" id="2692166"/>
    <lineage>
        <taxon>Bacteria</taxon>
        <taxon>Pseudomonadati</taxon>
        <taxon>Pseudomonadota</taxon>
        <taxon>Betaproteobacteria</taxon>
        <taxon>Burkholderiales</taxon>
        <taxon>Oxalobacteraceae</taxon>
        <taxon>Telluria group</taxon>
        <taxon>Duganella</taxon>
    </lineage>
</organism>
<dbReference type="EMBL" id="WWCW01000015">
    <property type="protein sequence ID" value="MYM86946.1"/>
    <property type="molecule type" value="Genomic_DNA"/>
</dbReference>
<gene>
    <name evidence="1" type="ORF">GTP91_07070</name>
</gene>
<evidence type="ECO:0000313" key="2">
    <source>
        <dbReference type="Proteomes" id="UP000470302"/>
    </source>
</evidence>
<dbReference type="AlphaFoldDB" id="A0A845G1V4"/>
<reference evidence="1 2" key="1">
    <citation type="submission" date="2020-01" db="EMBL/GenBank/DDBJ databases">
        <title>Novel species isolated from a subtropical stream in China.</title>
        <authorList>
            <person name="Lu H."/>
        </authorList>
    </citation>
    <scope>NUCLEOTIDE SEQUENCE [LARGE SCALE GENOMIC DNA]</scope>
    <source>
        <strain evidence="1 2">FT82W</strain>
    </source>
</reference>
<protein>
    <submittedName>
        <fullName evidence="1">Uncharacterized protein</fullName>
    </submittedName>
</protein>
<dbReference type="Proteomes" id="UP000470302">
    <property type="component" value="Unassembled WGS sequence"/>
</dbReference>
<accession>A0A845G1V4</accession>
<sequence length="482" mass="54074">MTIQINGVRVTRKNFFGRSSIVSFDTAWGNLTPFLHRGDLIAQVKSLFWLWSREEHAHDYAGFPALADALEGEAARDLAAAASGHRENHFFNRPGEDENIHTVIHTSVVPQSSIGTSQTAFFENLGHPCNQRWKGEQFSSADLAVLMNNGDPATAGSTILRDLTSLAEKGLKRRAEQEFLLQNMVKGAMFEAAAIADRLNMGIAVRGTGLLAHMGIESGNPTKSQEFKNKTSKEADLWLCNELDWRDLGVVVHYDPRVAWTSAKAATHALSNRPPMFQGIATEQDWRAKWAYITSVRRTQLSALGGRIKPPDEAELKKKFTERSTEYMAEDYAYRLGHYARYTTLDGPRIRLRIRPDADMVGDHDLFLFTEGDEYGSPAPADRVVAIQRALQGANTFQAQHGGIWYWVPTDGFNINIRNVIMRAHSPNGAEPLIYIQPGYVVSAAYYVPEEDRLRSVWHKKSWTKWMSTTHSGKLFLNPPAE</sequence>
<name>A0A845G1V4_9BURK</name>
<evidence type="ECO:0000313" key="1">
    <source>
        <dbReference type="EMBL" id="MYM86946.1"/>
    </source>
</evidence>